<comment type="caution">
    <text evidence="2">The sequence shown here is derived from an EMBL/GenBank/DDBJ whole genome shotgun (WGS) entry which is preliminary data.</text>
</comment>
<dbReference type="STRING" id="320778.ABT57_05525"/>
<dbReference type="Pfam" id="PF07995">
    <property type="entry name" value="GSDH"/>
    <property type="match status" value="1"/>
</dbReference>
<dbReference type="PANTHER" id="PTHR19328:SF75">
    <property type="entry name" value="ALDOSE SUGAR DEHYDROGENASE YLII"/>
    <property type="match status" value="1"/>
</dbReference>
<name>A0A0J1HH25_9GAMM</name>
<dbReference type="PATRIC" id="fig|320778.3.peg.1196"/>
<gene>
    <name evidence="2" type="ORF">ABT57_05525</name>
</gene>
<keyword evidence="3" id="KW-1185">Reference proteome</keyword>
<dbReference type="InterPro" id="IPR012938">
    <property type="entry name" value="Glc/Sorbosone_DH"/>
</dbReference>
<evidence type="ECO:0000313" key="3">
    <source>
        <dbReference type="Proteomes" id="UP000035909"/>
    </source>
</evidence>
<evidence type="ECO:0000313" key="2">
    <source>
        <dbReference type="EMBL" id="KLV10931.1"/>
    </source>
</evidence>
<dbReference type="InterPro" id="IPR011042">
    <property type="entry name" value="6-blade_b-propeller_TolB-like"/>
</dbReference>
<dbReference type="EMBL" id="LDOU01000005">
    <property type="protein sequence ID" value="KLV10931.1"/>
    <property type="molecule type" value="Genomic_DNA"/>
</dbReference>
<dbReference type="AlphaFoldDB" id="A0A0J1HH25"/>
<organism evidence="2 3">
    <name type="scientific">Photobacterium ganghwense</name>
    <dbReference type="NCBI Taxonomy" id="320778"/>
    <lineage>
        <taxon>Bacteria</taxon>
        <taxon>Pseudomonadati</taxon>
        <taxon>Pseudomonadota</taxon>
        <taxon>Gammaproteobacteria</taxon>
        <taxon>Vibrionales</taxon>
        <taxon>Vibrionaceae</taxon>
        <taxon>Photobacterium</taxon>
    </lineage>
</organism>
<evidence type="ECO:0000259" key="1">
    <source>
        <dbReference type="Pfam" id="PF07995"/>
    </source>
</evidence>
<dbReference type="InterPro" id="IPR011041">
    <property type="entry name" value="Quinoprot_gluc/sorb_DH_b-prop"/>
</dbReference>
<reference evidence="2 3" key="1">
    <citation type="submission" date="2015-05" db="EMBL/GenBank/DDBJ databases">
        <title>Photobacterium galathea sp. nov.</title>
        <authorList>
            <person name="Machado H."/>
            <person name="Gram L."/>
        </authorList>
    </citation>
    <scope>NUCLEOTIDE SEQUENCE [LARGE SCALE GENOMIC DNA]</scope>
    <source>
        <strain evidence="2 3">DSM 22954</strain>
    </source>
</reference>
<protein>
    <submittedName>
        <fullName evidence="2">Dehydrogenase</fullName>
    </submittedName>
</protein>
<sequence length="356" mass="39430">MLFTGSSQGMPYQVERIAQQQGTPWGMAFVDDQHLLVTFREGKAMLLNLDSGDWQQLSGVPHVAVYGQGGLLDVAKEPKPSGKPWYYFTYSQSVTGKSGQAATALARAKLEGNRLIQWQELLVTQSASDTSRHFGSRIAFDQSDHLFFSVGDRGHRPNGQDMTTHAGKILRLNLDGSVPEDNPFVRTPNALHEIWSLGHRNPQGMAYDSTTGRLWSIEHGPRGGDEINLIRKGVNYGWPVTSHGKEYWGPVDVGEATEKAGIESPKKVYIPSIAPGSLILYTGSSFPAWRGSLFSGALKLRHLNRVEPQADGSIRHEERLLESLDERIRALAQSPEGWIYFSTDSGGIYRIRPSDQ</sequence>
<dbReference type="PANTHER" id="PTHR19328">
    <property type="entry name" value="HEDGEHOG-INTERACTING PROTEIN"/>
    <property type="match status" value="1"/>
</dbReference>
<proteinExistence type="predicted"/>
<dbReference type="Proteomes" id="UP000035909">
    <property type="component" value="Unassembled WGS sequence"/>
</dbReference>
<feature type="domain" description="Glucose/Sorbosone dehydrogenase" evidence="1">
    <location>
        <begin position="23"/>
        <end position="348"/>
    </location>
</feature>
<accession>A0A0J1HH25</accession>
<dbReference type="SUPFAM" id="SSF50952">
    <property type="entry name" value="Soluble quinoprotein glucose dehydrogenase"/>
    <property type="match status" value="1"/>
</dbReference>
<dbReference type="Gene3D" id="2.120.10.30">
    <property type="entry name" value="TolB, C-terminal domain"/>
    <property type="match status" value="1"/>
</dbReference>